<organism evidence="1 2">
    <name type="scientific">Cloacibacillus porcorum</name>
    <dbReference type="NCBI Taxonomy" id="1197717"/>
    <lineage>
        <taxon>Bacteria</taxon>
        <taxon>Thermotogati</taxon>
        <taxon>Synergistota</taxon>
        <taxon>Synergistia</taxon>
        <taxon>Synergistales</taxon>
        <taxon>Synergistaceae</taxon>
        <taxon>Cloacibacillus</taxon>
    </lineage>
</organism>
<dbReference type="Proteomes" id="UP000093044">
    <property type="component" value="Chromosome"/>
</dbReference>
<sequence>MITVFENALLLDCTGAEPAENGWLTVDDGVIKEIGSGKAPIFREAEIVNCKGNTLMPGLIDAHIHLNLFDDNLAEIPRRDYPAMHFVKCLQVLKDTGEQGFTTVRDAGGADAGFRVAVERGLVPGPKISVSGTSICQTGGHSDVRLSTEVAAPMLSPIPIGCVADGVAEVQKAAREQLRRGVDHLKVMAGGGCGSPADEPDTTQYSLDELKAVVAEASAVKKVVLAHTYSNSSMRLCAEAGVYSMEHGNYLDRATAQVLKEKDCWLVPTLSTYFYMSEHGEELGIPSYFLRKMKQVRESALEAVHNAMEAGVKIGSGCDMVGSGQPYKAMELELKARVMGPMGAILSATRENSKLMKREKQIGTLEAGKCADILLVRGNPLDDVALFQNRENLFVIMQDGCFVKKKL</sequence>
<dbReference type="InterPro" id="IPR057744">
    <property type="entry name" value="OTAase-like"/>
</dbReference>
<dbReference type="EMBL" id="CP016757">
    <property type="protein sequence ID" value="ANZ43641.1"/>
    <property type="molecule type" value="Genomic_DNA"/>
</dbReference>
<dbReference type="Gene3D" id="3.20.20.140">
    <property type="entry name" value="Metal-dependent hydrolases"/>
    <property type="match status" value="1"/>
</dbReference>
<dbReference type="Gene3D" id="2.30.40.10">
    <property type="entry name" value="Urease, subunit C, domain 1"/>
    <property type="match status" value="1"/>
</dbReference>
<dbReference type="InterPro" id="IPR006680">
    <property type="entry name" value="Amidohydro-rel"/>
</dbReference>
<dbReference type="PROSITE" id="PS01137">
    <property type="entry name" value="TATD_1"/>
    <property type="match status" value="1"/>
</dbReference>
<dbReference type="CDD" id="cd01299">
    <property type="entry name" value="Met_dep_hydrolase_A"/>
    <property type="match status" value="1"/>
</dbReference>
<accession>A0A1B2I0Z4</accession>
<dbReference type="GeneID" id="83056247"/>
<dbReference type="PANTHER" id="PTHR43135:SF3">
    <property type="entry name" value="ALPHA-D-RIBOSE 1-METHYLPHOSPHONATE 5-TRIPHOSPHATE DIPHOSPHATASE"/>
    <property type="match status" value="1"/>
</dbReference>
<dbReference type="KEGG" id="cpor:BED41_00070"/>
<dbReference type="InterPro" id="IPR032466">
    <property type="entry name" value="Metal_Hydrolase"/>
</dbReference>
<dbReference type="InterPro" id="IPR051781">
    <property type="entry name" value="Metallo-dep_Hydrolase"/>
</dbReference>
<proteinExistence type="predicted"/>
<dbReference type="PANTHER" id="PTHR43135">
    <property type="entry name" value="ALPHA-D-RIBOSE 1-METHYLPHOSPHONATE 5-TRIPHOSPHATE DIPHOSPHATASE"/>
    <property type="match status" value="1"/>
</dbReference>
<protein>
    <submittedName>
        <fullName evidence="1">Uncharacterized protein</fullName>
    </submittedName>
</protein>
<name>A0A1B2I0Z4_9BACT</name>
<evidence type="ECO:0000313" key="2">
    <source>
        <dbReference type="Proteomes" id="UP000093044"/>
    </source>
</evidence>
<evidence type="ECO:0000313" key="1">
    <source>
        <dbReference type="EMBL" id="ANZ43641.1"/>
    </source>
</evidence>
<dbReference type="Pfam" id="PF01979">
    <property type="entry name" value="Amidohydro_1"/>
    <property type="match status" value="1"/>
</dbReference>
<dbReference type="InterPro" id="IPR018228">
    <property type="entry name" value="DNase_TatD-rel_CS"/>
</dbReference>
<dbReference type="OrthoDB" id="9776455at2"/>
<dbReference type="InterPro" id="IPR011059">
    <property type="entry name" value="Metal-dep_hydrolase_composite"/>
</dbReference>
<gene>
    <name evidence="1" type="ORF">BED41_00070</name>
</gene>
<dbReference type="SUPFAM" id="SSF51556">
    <property type="entry name" value="Metallo-dependent hydrolases"/>
    <property type="match status" value="1"/>
</dbReference>
<dbReference type="GO" id="GO:0016810">
    <property type="term" value="F:hydrolase activity, acting on carbon-nitrogen (but not peptide) bonds"/>
    <property type="evidence" value="ECO:0007669"/>
    <property type="project" value="InterPro"/>
</dbReference>
<dbReference type="RefSeq" id="WP_066741485.1">
    <property type="nucleotide sequence ID" value="NZ_CALCLR010000027.1"/>
</dbReference>
<dbReference type="STRING" id="1197717.BED41_00070"/>
<dbReference type="SUPFAM" id="SSF51338">
    <property type="entry name" value="Composite domain of metallo-dependent hydrolases"/>
    <property type="match status" value="1"/>
</dbReference>
<keyword evidence="2" id="KW-1185">Reference proteome</keyword>
<dbReference type="AlphaFoldDB" id="A0A1B2I0Z4"/>
<reference evidence="1" key="1">
    <citation type="submission" date="2016-08" db="EMBL/GenBank/DDBJ databases">
        <title>Complete genome of Cloacibacillus porcorum.</title>
        <authorList>
            <person name="Looft T."/>
            <person name="Bayles D.O."/>
            <person name="Alt D.P."/>
        </authorList>
    </citation>
    <scope>NUCLEOTIDE SEQUENCE [LARGE SCALE GENOMIC DNA]</scope>
    <source>
        <strain evidence="1">CL-84</strain>
    </source>
</reference>